<dbReference type="Proteomes" id="UP000799428">
    <property type="component" value="Unassembled WGS sequence"/>
</dbReference>
<accession>A0A6G1JT62</accession>
<proteinExistence type="predicted"/>
<organism evidence="1 2">
    <name type="scientific">Pleomassaria siparia CBS 279.74</name>
    <dbReference type="NCBI Taxonomy" id="1314801"/>
    <lineage>
        <taxon>Eukaryota</taxon>
        <taxon>Fungi</taxon>
        <taxon>Dikarya</taxon>
        <taxon>Ascomycota</taxon>
        <taxon>Pezizomycotina</taxon>
        <taxon>Dothideomycetes</taxon>
        <taxon>Pleosporomycetidae</taxon>
        <taxon>Pleosporales</taxon>
        <taxon>Pleomassariaceae</taxon>
        <taxon>Pleomassaria</taxon>
    </lineage>
</organism>
<gene>
    <name evidence="1" type="ORF">K504DRAFT_463499</name>
</gene>
<evidence type="ECO:0000313" key="1">
    <source>
        <dbReference type="EMBL" id="KAF2703435.1"/>
    </source>
</evidence>
<sequence>MDYSSAINDLFVDYFPFEHLSAETRNMIYEEYMEPPAPIFHDEKPYPVTLRINQYGELALPSLSAVSRQMRYETRGYVHYRCLQALKDVDNKGLIHAQIMDYDTRPLFSCLELLSRETDVPMENLLDRTLVTPLGVPKLDNVLDWVTKFVKAPSEYPIFSFTDPQPSSCPKLNDFGPIELFSGRLSLLSILQVRRRIGVEVWNDFIDMALARALDDYRDDGLGIESFAAATKDEPDLLTRIVTIYVDFYTLVHNHKSQLQRRDNFLCKRNRIVTIKKKICTIAMALDLLGDDLLMLWLRMGGA</sequence>
<protein>
    <submittedName>
        <fullName evidence="1">Uncharacterized protein</fullName>
    </submittedName>
</protein>
<reference evidence="1" key="1">
    <citation type="journal article" date="2020" name="Stud. Mycol.">
        <title>101 Dothideomycetes genomes: a test case for predicting lifestyles and emergence of pathogens.</title>
        <authorList>
            <person name="Haridas S."/>
            <person name="Albert R."/>
            <person name="Binder M."/>
            <person name="Bloem J."/>
            <person name="Labutti K."/>
            <person name="Salamov A."/>
            <person name="Andreopoulos B."/>
            <person name="Baker S."/>
            <person name="Barry K."/>
            <person name="Bills G."/>
            <person name="Bluhm B."/>
            <person name="Cannon C."/>
            <person name="Castanera R."/>
            <person name="Culley D."/>
            <person name="Daum C."/>
            <person name="Ezra D."/>
            <person name="Gonzalez J."/>
            <person name="Henrissat B."/>
            <person name="Kuo A."/>
            <person name="Liang C."/>
            <person name="Lipzen A."/>
            <person name="Lutzoni F."/>
            <person name="Magnuson J."/>
            <person name="Mondo S."/>
            <person name="Nolan M."/>
            <person name="Ohm R."/>
            <person name="Pangilinan J."/>
            <person name="Park H.-J."/>
            <person name="Ramirez L."/>
            <person name="Alfaro M."/>
            <person name="Sun H."/>
            <person name="Tritt A."/>
            <person name="Yoshinaga Y."/>
            <person name="Zwiers L.-H."/>
            <person name="Turgeon B."/>
            <person name="Goodwin S."/>
            <person name="Spatafora J."/>
            <person name="Crous P."/>
            <person name="Grigoriev I."/>
        </authorList>
    </citation>
    <scope>NUCLEOTIDE SEQUENCE</scope>
    <source>
        <strain evidence="1">CBS 279.74</strain>
    </source>
</reference>
<dbReference type="EMBL" id="MU005787">
    <property type="protein sequence ID" value="KAF2703435.1"/>
    <property type="molecule type" value="Genomic_DNA"/>
</dbReference>
<evidence type="ECO:0000313" key="2">
    <source>
        <dbReference type="Proteomes" id="UP000799428"/>
    </source>
</evidence>
<keyword evidence="2" id="KW-1185">Reference proteome</keyword>
<dbReference type="OrthoDB" id="3729586at2759"/>
<dbReference type="AlphaFoldDB" id="A0A6G1JT62"/>
<name>A0A6G1JT62_9PLEO</name>